<evidence type="ECO:0000313" key="2">
    <source>
        <dbReference type="EMBL" id="ORY57543.1"/>
    </source>
</evidence>
<keyword evidence="3" id="KW-1185">Reference proteome</keyword>
<dbReference type="PANTHER" id="PTHR37540">
    <property type="entry name" value="TRANSCRIPTION FACTOR (ACR-2), PUTATIVE-RELATED-RELATED"/>
    <property type="match status" value="1"/>
</dbReference>
<accession>A0A1Y2DE27</accession>
<organism evidence="2 3">
    <name type="scientific">Pseudomassariella vexata</name>
    <dbReference type="NCBI Taxonomy" id="1141098"/>
    <lineage>
        <taxon>Eukaryota</taxon>
        <taxon>Fungi</taxon>
        <taxon>Dikarya</taxon>
        <taxon>Ascomycota</taxon>
        <taxon>Pezizomycotina</taxon>
        <taxon>Sordariomycetes</taxon>
        <taxon>Xylariomycetidae</taxon>
        <taxon>Amphisphaeriales</taxon>
        <taxon>Pseudomassariaceae</taxon>
        <taxon>Pseudomassariella</taxon>
    </lineage>
</organism>
<gene>
    <name evidence="2" type="ORF">BCR38DRAFT_490046</name>
</gene>
<reference evidence="2 3" key="1">
    <citation type="submission" date="2016-07" db="EMBL/GenBank/DDBJ databases">
        <title>Pervasive Adenine N6-methylation of Active Genes in Fungi.</title>
        <authorList>
            <consortium name="DOE Joint Genome Institute"/>
            <person name="Mondo S.J."/>
            <person name="Dannebaum R.O."/>
            <person name="Kuo R.C."/>
            <person name="Labutti K."/>
            <person name="Haridas S."/>
            <person name="Kuo A."/>
            <person name="Salamov A."/>
            <person name="Ahrendt S.R."/>
            <person name="Lipzen A."/>
            <person name="Sullivan W."/>
            <person name="Andreopoulos W.B."/>
            <person name="Clum A."/>
            <person name="Lindquist E."/>
            <person name="Daum C."/>
            <person name="Ramamoorthy G.K."/>
            <person name="Gryganskyi A."/>
            <person name="Culley D."/>
            <person name="Magnuson J.K."/>
            <person name="James T.Y."/>
            <person name="O'Malley M.A."/>
            <person name="Stajich J.E."/>
            <person name="Spatafora J.W."/>
            <person name="Visel A."/>
            <person name="Grigoriev I.V."/>
        </authorList>
    </citation>
    <scope>NUCLEOTIDE SEQUENCE [LARGE SCALE GENOMIC DNA]</scope>
    <source>
        <strain evidence="2 3">CBS 129021</strain>
    </source>
</reference>
<dbReference type="PANTHER" id="PTHR37540:SF5">
    <property type="entry name" value="TRANSCRIPTION FACTOR DOMAIN-CONTAINING PROTEIN"/>
    <property type="match status" value="1"/>
</dbReference>
<proteinExistence type="predicted"/>
<dbReference type="GeneID" id="63780683"/>
<comment type="caution">
    <text evidence="2">The sequence shown here is derived from an EMBL/GenBank/DDBJ whole genome shotgun (WGS) entry which is preliminary data.</text>
</comment>
<dbReference type="InParanoid" id="A0A1Y2DE27"/>
<sequence>MDHFNATVCNGAMISTRRGFQVTKQKHKGTAFVNSSVQDHASKKPRARAGFSLPVATTLTFINNEEDEKKYTQPKRRSRGSKDAERASRLKPASMRKRRTSSESSGNHPIRESCQRFGLEENYEELGSLPAWASYKLPKNLRDSSKRLLFMTLAFVPDKASPFKEYGMLTYNPLKFSDRDIWLVQDPTILHSAIALGALFDAIRSGKKDSPGLTSLTSQLCSIINRRLNQKEQSGLAREITMHAVAALAIIAGYQGKHDHWYVHMKGLVHLIDLVGGQEKLDVRTLGAIRKADLAGAVSAATRPCVSCVKPRLDLRSVLPEAHQERNSRAVQRLLNACHIDTEIVETIASVAGFNDCLDYCKKKEGTKSKFEPDALMEYFFFLKYQLLSKPEALRDFDEVITPKMSRKFPLSAQDFPTPVSMDLSVDAYSKAIESAMRILTILYLREPTLDLPCGETVLLDLLTRHMTIILTSRRGPQPENSMIDPSLLEDSTPTQSATLIWMCIAGDCFSTSKMATSVDHSDKMGQPSIYKQLLIEVLGPHASANPELVSQEDLELCRFLDLRYVRGTQWSERSAMRHILGVIKVE</sequence>
<evidence type="ECO:0000256" key="1">
    <source>
        <dbReference type="SAM" id="MobiDB-lite"/>
    </source>
</evidence>
<dbReference type="Proteomes" id="UP000193689">
    <property type="component" value="Unassembled WGS sequence"/>
</dbReference>
<dbReference type="OrthoDB" id="3469225at2759"/>
<protein>
    <submittedName>
        <fullName evidence="2">Uncharacterized protein</fullName>
    </submittedName>
</protein>
<dbReference type="EMBL" id="MCFJ01000019">
    <property type="protein sequence ID" value="ORY57543.1"/>
    <property type="molecule type" value="Genomic_DNA"/>
</dbReference>
<feature type="region of interest" description="Disordered" evidence="1">
    <location>
        <begin position="66"/>
        <end position="113"/>
    </location>
</feature>
<evidence type="ECO:0000313" key="3">
    <source>
        <dbReference type="Proteomes" id="UP000193689"/>
    </source>
</evidence>
<dbReference type="AlphaFoldDB" id="A0A1Y2DE27"/>
<dbReference type="STRING" id="1141098.A0A1Y2DE27"/>
<name>A0A1Y2DE27_9PEZI</name>
<dbReference type="RefSeq" id="XP_040710793.1">
    <property type="nucleotide sequence ID" value="XM_040864471.1"/>
</dbReference>